<keyword evidence="1" id="KW-1133">Transmembrane helix</keyword>
<evidence type="ECO:0000313" key="3">
    <source>
        <dbReference type="EMBL" id="KAK7250007.1"/>
    </source>
</evidence>
<keyword evidence="1" id="KW-0472">Membrane</keyword>
<keyword evidence="4" id="KW-1185">Reference proteome</keyword>
<dbReference type="Gene3D" id="1.20.1530.20">
    <property type="match status" value="1"/>
</dbReference>
<dbReference type="Proteomes" id="UP001363151">
    <property type="component" value="Unassembled WGS sequence"/>
</dbReference>
<evidence type="ECO:0000256" key="2">
    <source>
        <dbReference type="SAM" id="SignalP"/>
    </source>
</evidence>
<comment type="caution">
    <text evidence="3">The sequence shown here is derived from an EMBL/GenBank/DDBJ whole genome shotgun (WGS) entry which is preliminary data.</text>
</comment>
<dbReference type="InterPro" id="IPR038770">
    <property type="entry name" value="Na+/solute_symporter_sf"/>
</dbReference>
<evidence type="ECO:0008006" key="5">
    <source>
        <dbReference type="Google" id="ProtNLM"/>
    </source>
</evidence>
<protein>
    <recommendedName>
        <fullName evidence="5">Cation/H+ exchanger domain-containing protein</fullName>
    </recommendedName>
</protein>
<evidence type="ECO:0000313" key="4">
    <source>
        <dbReference type="Proteomes" id="UP001363151"/>
    </source>
</evidence>
<feature type="transmembrane region" description="Helical" evidence="1">
    <location>
        <begin position="31"/>
        <end position="49"/>
    </location>
</feature>
<dbReference type="EMBL" id="JBBJCI010000039">
    <property type="protein sequence ID" value="KAK7250007.1"/>
    <property type="molecule type" value="Genomic_DNA"/>
</dbReference>
<reference evidence="3 4" key="1">
    <citation type="submission" date="2024-03" db="EMBL/GenBank/DDBJ databases">
        <title>Aureococcus anophagefferens CCMP1851 and Kratosvirus quantuckense: Draft genome of a second virus-susceptible host strain in the model system.</title>
        <authorList>
            <person name="Chase E."/>
            <person name="Truchon A.R."/>
            <person name="Schepens W."/>
            <person name="Wilhelm S.W."/>
        </authorList>
    </citation>
    <scope>NUCLEOTIDE SEQUENCE [LARGE SCALE GENOMIC DNA]</scope>
    <source>
        <strain evidence="3 4">CCMP1851</strain>
    </source>
</reference>
<organism evidence="3 4">
    <name type="scientific">Aureococcus anophagefferens</name>
    <name type="common">Harmful bloom alga</name>
    <dbReference type="NCBI Taxonomy" id="44056"/>
    <lineage>
        <taxon>Eukaryota</taxon>
        <taxon>Sar</taxon>
        <taxon>Stramenopiles</taxon>
        <taxon>Ochrophyta</taxon>
        <taxon>Pelagophyceae</taxon>
        <taxon>Pelagomonadales</taxon>
        <taxon>Pelagomonadaceae</taxon>
        <taxon>Aureococcus</taxon>
    </lineage>
</organism>
<accession>A0ABR1GAF1</accession>
<keyword evidence="2" id="KW-0732">Signal</keyword>
<feature type="signal peptide" evidence="2">
    <location>
        <begin position="1"/>
        <end position="23"/>
    </location>
</feature>
<feature type="chain" id="PRO_5045992394" description="Cation/H+ exchanger domain-containing protein" evidence="2">
    <location>
        <begin position="24"/>
        <end position="148"/>
    </location>
</feature>
<keyword evidence="1" id="KW-0812">Transmembrane</keyword>
<sequence>MAAPWHEIVLILVVNLIISFAAGCATERTAYVAASIAIPLDFFVFARRFHGDNFTFASMPWLDMMLAIICVFTGAAFGMIPPKCWLAAVFPCPSALALGYWPSRIAGLSPLDARTVATEVGEANIGVAYAILLLLYDDDDDRTLVFAV</sequence>
<name>A0ABR1GAF1_AURAN</name>
<proteinExistence type="predicted"/>
<feature type="transmembrane region" description="Helical" evidence="1">
    <location>
        <begin position="61"/>
        <end position="79"/>
    </location>
</feature>
<evidence type="ECO:0000256" key="1">
    <source>
        <dbReference type="SAM" id="Phobius"/>
    </source>
</evidence>
<gene>
    <name evidence="3" type="ORF">SO694_000056123</name>
</gene>